<proteinExistence type="predicted"/>
<keyword evidence="3" id="KW-1185">Reference proteome</keyword>
<feature type="compositionally biased region" description="Polar residues" evidence="1">
    <location>
        <begin position="175"/>
        <end position="184"/>
    </location>
</feature>
<feature type="compositionally biased region" description="Basic and acidic residues" evidence="1">
    <location>
        <begin position="66"/>
        <end position="81"/>
    </location>
</feature>
<dbReference type="Proteomes" id="UP000266861">
    <property type="component" value="Unassembled WGS sequence"/>
</dbReference>
<dbReference type="AlphaFoldDB" id="A0A397H3C5"/>
<accession>A0A397H3C5</accession>
<protein>
    <submittedName>
        <fullName evidence="2">Uncharacterized protein</fullName>
    </submittedName>
</protein>
<comment type="caution">
    <text evidence="2">The sequence shown here is derived from an EMBL/GenBank/DDBJ whole genome shotgun (WGS) entry which is preliminary data.</text>
</comment>
<feature type="compositionally biased region" description="Polar residues" evidence="1">
    <location>
        <begin position="82"/>
        <end position="94"/>
    </location>
</feature>
<feature type="compositionally biased region" description="Basic and acidic residues" evidence="1">
    <location>
        <begin position="103"/>
        <end position="123"/>
    </location>
</feature>
<gene>
    <name evidence="2" type="ORF">Glove_406g16</name>
</gene>
<evidence type="ECO:0000313" key="3">
    <source>
        <dbReference type="Proteomes" id="UP000266861"/>
    </source>
</evidence>
<reference evidence="2 3" key="1">
    <citation type="submission" date="2018-08" db="EMBL/GenBank/DDBJ databases">
        <title>Genome and evolution of the arbuscular mycorrhizal fungus Diversispora epigaea (formerly Glomus versiforme) and its bacterial endosymbionts.</title>
        <authorList>
            <person name="Sun X."/>
            <person name="Fei Z."/>
            <person name="Harrison M."/>
        </authorList>
    </citation>
    <scope>NUCLEOTIDE SEQUENCE [LARGE SCALE GENOMIC DNA]</scope>
    <source>
        <strain evidence="2 3">IT104</strain>
    </source>
</reference>
<feature type="region of interest" description="Disordered" evidence="1">
    <location>
        <begin position="50"/>
        <end position="131"/>
    </location>
</feature>
<evidence type="ECO:0000256" key="1">
    <source>
        <dbReference type="SAM" id="MobiDB-lite"/>
    </source>
</evidence>
<feature type="region of interest" description="Disordered" evidence="1">
    <location>
        <begin position="152"/>
        <end position="184"/>
    </location>
</feature>
<evidence type="ECO:0000313" key="2">
    <source>
        <dbReference type="EMBL" id="RHZ56136.1"/>
    </source>
</evidence>
<organism evidence="2 3">
    <name type="scientific">Diversispora epigaea</name>
    <dbReference type="NCBI Taxonomy" id="1348612"/>
    <lineage>
        <taxon>Eukaryota</taxon>
        <taxon>Fungi</taxon>
        <taxon>Fungi incertae sedis</taxon>
        <taxon>Mucoromycota</taxon>
        <taxon>Glomeromycotina</taxon>
        <taxon>Glomeromycetes</taxon>
        <taxon>Diversisporales</taxon>
        <taxon>Diversisporaceae</taxon>
        <taxon>Diversispora</taxon>
    </lineage>
</organism>
<sequence length="184" mass="21295">MQSELDLLKQRVIELEGENAKLRETIKEKDEYVKLRDAELNNRIADLERSAEEHAESARQSQTENAELRTRVTKLEQKETRVITSEQEASSTKDISPPIEDFCFDKEDSISVSQREAEPKSLEEKEEDEFVDSMYKEQVGKEIIRNIKEKLRDQSAMSSKINPVIETSHDHKTIQSEPQTSTQN</sequence>
<name>A0A397H3C5_9GLOM</name>
<dbReference type="EMBL" id="PQFF01000361">
    <property type="protein sequence ID" value="RHZ56136.1"/>
    <property type="molecule type" value="Genomic_DNA"/>
</dbReference>